<dbReference type="SMART" id="SM00054">
    <property type="entry name" value="EFh"/>
    <property type="match status" value="2"/>
</dbReference>
<dbReference type="InterPro" id="IPR033551">
    <property type="entry name" value="DRC7/lobo"/>
</dbReference>
<evidence type="ECO:0000256" key="3">
    <source>
        <dbReference type="ARBA" id="ARBA00022614"/>
    </source>
</evidence>
<dbReference type="SUPFAM" id="SSF52058">
    <property type="entry name" value="L domain-like"/>
    <property type="match status" value="1"/>
</dbReference>
<evidence type="ECO:0000256" key="4">
    <source>
        <dbReference type="ARBA" id="ARBA00022737"/>
    </source>
</evidence>
<dbReference type="Gene3D" id="2.120.10.80">
    <property type="entry name" value="Kelch-type beta propeller"/>
    <property type="match status" value="1"/>
</dbReference>
<keyword evidence="3" id="KW-0433">Leucine-rich repeat</keyword>
<organism evidence="10">
    <name type="scientific">Micromonas pusilla</name>
    <name type="common">Picoplanktonic green alga</name>
    <name type="synonym">Chromulina pusilla</name>
    <dbReference type="NCBI Taxonomy" id="38833"/>
    <lineage>
        <taxon>Eukaryota</taxon>
        <taxon>Viridiplantae</taxon>
        <taxon>Chlorophyta</taxon>
        <taxon>Mamiellophyceae</taxon>
        <taxon>Mamiellales</taxon>
        <taxon>Mamiellaceae</taxon>
        <taxon>Micromonas</taxon>
    </lineage>
</organism>
<dbReference type="GO" id="GO:0005509">
    <property type="term" value="F:calcium ion binding"/>
    <property type="evidence" value="ECO:0007669"/>
    <property type="project" value="InterPro"/>
</dbReference>
<dbReference type="Pfam" id="PF23598">
    <property type="entry name" value="LRR_14"/>
    <property type="match status" value="1"/>
</dbReference>
<dbReference type="PROSITE" id="PS51450">
    <property type="entry name" value="LRR"/>
    <property type="match status" value="1"/>
</dbReference>
<dbReference type="SUPFAM" id="SSF117281">
    <property type="entry name" value="Kelch motif"/>
    <property type="match status" value="1"/>
</dbReference>
<dbReference type="PANTHER" id="PTHR35249:SF2">
    <property type="entry name" value="DYNEIN REGULATORY COMPLEX SUBUNIT 7"/>
    <property type="match status" value="1"/>
</dbReference>
<dbReference type="SMART" id="SM00369">
    <property type="entry name" value="LRR_TYP"/>
    <property type="match status" value="5"/>
</dbReference>
<dbReference type="CDD" id="cd00051">
    <property type="entry name" value="EFh"/>
    <property type="match status" value="1"/>
</dbReference>
<dbReference type="InterPro" id="IPR055414">
    <property type="entry name" value="LRR_R13L4/SHOC2-like"/>
</dbReference>
<dbReference type="SMART" id="SM00364">
    <property type="entry name" value="LRR_BAC"/>
    <property type="match status" value="4"/>
</dbReference>
<dbReference type="Gene3D" id="1.10.238.10">
    <property type="entry name" value="EF-hand"/>
    <property type="match status" value="1"/>
</dbReference>
<proteinExistence type="predicted"/>
<evidence type="ECO:0000256" key="6">
    <source>
        <dbReference type="ARBA" id="ARBA00023212"/>
    </source>
</evidence>
<dbReference type="GO" id="GO:0031514">
    <property type="term" value="C:motile cilium"/>
    <property type="evidence" value="ECO:0007669"/>
    <property type="project" value="TreeGrafter"/>
</dbReference>
<dbReference type="Pfam" id="PF13499">
    <property type="entry name" value="EF-hand_7"/>
    <property type="match status" value="1"/>
</dbReference>
<dbReference type="Pfam" id="PF24681">
    <property type="entry name" value="Kelch_KLHDC2_KLHL20_DRC7"/>
    <property type="match status" value="1"/>
</dbReference>
<dbReference type="Pfam" id="PF13855">
    <property type="entry name" value="LRR_8"/>
    <property type="match status" value="1"/>
</dbReference>
<dbReference type="Pfam" id="PF24667">
    <property type="entry name" value="MORN_DRC7"/>
    <property type="match status" value="1"/>
</dbReference>
<evidence type="ECO:0000256" key="8">
    <source>
        <dbReference type="SAM" id="MobiDB-lite"/>
    </source>
</evidence>
<dbReference type="InterPro" id="IPR011992">
    <property type="entry name" value="EF-hand-dom_pair"/>
</dbReference>
<sequence>MPAELDQEKWQARLSEARRTGKLNASYLDLPELTPALVQQIKQSVPRLLELDLRSNNLTALPDELADLKMLKSVKLNYNKLEKIPAVLTEFRKLTNLELGGCLLTEVGPTIAKLRAIKSLDLSGNKIATVHGAIAEQQTMTYLNLENNYLTQLPSEMGTMVNLEILDLSNNRLTSLPDSFGGMTKLRNLEVNSNELVSMPPTMGHLRNLKDLDCRYNNFEEPGKSKSEGPVDAFLEFLRDEEQRIKQEEIERLKPVPTMNGIYTEYRMKIESKGQNAGNGGPSDPTDDRPYLRAGHSLTWGSNHLFIFGGALLHQSRKVNDLFVTNLDRMVWSKVDPSGERPVERDGHAAVFDPKRKRLLVFGGRSITKKRLNDLFAYDMETNKWSRLDPTGDTPAPRESASMVLVNDHTAMLFGGKGGGGRFNDAQFLDLTTPNCVWSQPIVSGSAPGPRQDSGLCAAEGKVYVHAGRDNFVRDDLYELDISDPKNMVWSAIPTSGRAPPACYGHEMTFLNGMVYTYGGFDELGGNLKRSFRLEFEPTAGGDDSTPGGSKRLAGTGGRASVPKEALKPEWSEMDPELSFNENRCAVISPSHSLHCLQVGSMALGLTTNVAPEHSFWDAFKCGDMADFKVKKLKMEDLAPVNGKKMRVEHTTISKAKDLVEIKALRTRLTGNDIFEIKMLKYVDKWRKQFIEMYPHRVPLLLDPPNECGVRKFVCTTVRPTKLFYSELYNLESCAGFVATYHEYEHLENPILFPETIPSPYAVMAWQGGDCFDLAITLCSLLCGVGYDAYVCVGYAPRAVTECDQSKLVCPVLEREAAEKAAAEAAAQKGEVKPVVESKYKIKEALVLISQYEKKVNEKKAAEEAAAAKAKAKAEEKRRVQEAFEAMDRDHDGTITIEEVRAALREMGISPSDEEIQQMIDEEDDDHDGVVLLSEVNRIKDDDDGDSVTSANLSTFEETVVVDRFDGKRKHAWVVLRAGKREVPEDIFVEPSTARQYPIDASPYQGLECVFNAVNYWVNMQHGTIEGVPGETIRDLDLDLDDEDLWESVLDVIEPTPDPEPELTEDGEDVPAPDATAPEGDVKAEADPTADGEGEAPPELEAEAEKEEIADEPQPIVEMPPSWVPKLAIAQDRFDMMCPRGYKITRYHRCTHEVFARFGECSRWDGQIQRLCTFSDDACTEKEEEREEFFRRKDKLRERIVYHNNVGTKIEKFERGAAFGIKELKIVPDVERRLDGYVSERLDGLVTRVETFVKVDGETYPVKMIETFSGRDDRMNYRSVTYDPNETAVATKAAEEAAEAAAEASGKRRRKKKVEAPPPVIKKMSEKYDLPPPGGDVPPHKCVKKRMFIVKKEMIRVDYHYGIGRITASRKMFDKDHLNHEFVLVDPMEPPPGEIEQHEELQTLLVAEKKCMDSIRDVEKEMKDMLANRTKEEQAIELASPYYDIVRISQEESDDDDDEGEEKIVLDYLTPYLPAVIAGHALTKEEALDVRDKCLKALKDRLIERANNIQRRHDNESAVLAKRKAIFERDRDQLTREDEEAHDRACDESAFTLRILNQRLKRHEEQALERYHELDAKLRADDRLAAAGLTPTSASA</sequence>
<keyword evidence="4" id="KW-0677">Repeat</keyword>
<feature type="region of interest" description="Disordered" evidence="8">
    <location>
        <begin position="538"/>
        <end position="566"/>
    </location>
</feature>
<feature type="region of interest" description="Disordered" evidence="8">
    <location>
        <begin position="1053"/>
        <end position="1111"/>
    </location>
</feature>
<dbReference type="GO" id="GO:0005930">
    <property type="term" value="C:axoneme"/>
    <property type="evidence" value="ECO:0007669"/>
    <property type="project" value="UniProtKB-SubCell"/>
</dbReference>
<dbReference type="SUPFAM" id="SSF47473">
    <property type="entry name" value="EF-hand"/>
    <property type="match status" value="1"/>
</dbReference>
<evidence type="ECO:0000256" key="1">
    <source>
        <dbReference type="ARBA" id="ARBA00004430"/>
    </source>
</evidence>
<keyword evidence="7" id="KW-0175">Coiled coil</keyword>
<dbReference type="InterPro" id="IPR056290">
    <property type="entry name" value="CEPT76/DRC7_peptidase-like_dom"/>
</dbReference>
<accession>A0A7R9TCL9</accession>
<dbReference type="InterPro" id="IPR018247">
    <property type="entry name" value="EF_Hand_1_Ca_BS"/>
</dbReference>
<feature type="compositionally biased region" description="Acidic residues" evidence="8">
    <location>
        <begin position="1057"/>
        <end position="1071"/>
    </location>
</feature>
<feature type="coiled-coil region" evidence="7">
    <location>
        <begin position="842"/>
        <end position="880"/>
    </location>
</feature>
<protein>
    <recommendedName>
        <fullName evidence="9">EF-hand domain-containing protein</fullName>
    </recommendedName>
</protein>
<dbReference type="Pfam" id="PF24671">
    <property type="entry name" value="DRC7_C"/>
    <property type="match status" value="1"/>
</dbReference>
<dbReference type="PANTHER" id="PTHR35249">
    <property type="entry name" value="DYNEIN REGULATORY COMPLEX SUBUNIT 7"/>
    <property type="match status" value="1"/>
</dbReference>
<dbReference type="InterPro" id="IPR001611">
    <property type="entry name" value="Leu-rich_rpt"/>
</dbReference>
<keyword evidence="5" id="KW-0106">Calcium</keyword>
<evidence type="ECO:0000256" key="5">
    <source>
        <dbReference type="ARBA" id="ARBA00022837"/>
    </source>
</evidence>
<dbReference type="InterPro" id="IPR032675">
    <property type="entry name" value="LRR_dom_sf"/>
</dbReference>
<feature type="compositionally biased region" description="Acidic residues" evidence="8">
    <location>
        <begin position="1088"/>
        <end position="1111"/>
    </location>
</feature>
<dbReference type="Pfam" id="PF24656">
    <property type="entry name" value="CEPT76_peptidase"/>
    <property type="match status" value="1"/>
</dbReference>
<dbReference type="InterPro" id="IPR056291">
    <property type="entry name" value="MORN_DRC7"/>
</dbReference>
<keyword evidence="6" id="KW-0206">Cytoskeleton</keyword>
<dbReference type="InterPro" id="IPR003591">
    <property type="entry name" value="Leu-rich_rpt_typical-subtyp"/>
</dbReference>
<dbReference type="EMBL" id="HBDY01003376">
    <property type="protein sequence ID" value="CAD8230975.1"/>
    <property type="molecule type" value="Transcribed_RNA"/>
</dbReference>
<comment type="subcellular location">
    <subcellularLocation>
        <location evidence="1">Cytoplasm</location>
        <location evidence="1">Cytoskeleton</location>
        <location evidence="1">Cilium axoneme</location>
    </subcellularLocation>
</comment>
<dbReference type="PROSITE" id="PS00018">
    <property type="entry name" value="EF_HAND_1"/>
    <property type="match status" value="1"/>
</dbReference>
<gene>
    <name evidence="10" type="ORF">MPUS1402_LOCUS2549</name>
</gene>
<evidence type="ECO:0000256" key="7">
    <source>
        <dbReference type="SAM" id="Coils"/>
    </source>
</evidence>
<dbReference type="PROSITE" id="PS50222">
    <property type="entry name" value="EF_HAND_2"/>
    <property type="match status" value="1"/>
</dbReference>
<keyword evidence="2" id="KW-0963">Cytoplasm</keyword>
<dbReference type="InterPro" id="IPR002048">
    <property type="entry name" value="EF_hand_dom"/>
</dbReference>
<dbReference type="GO" id="GO:0048870">
    <property type="term" value="P:cell motility"/>
    <property type="evidence" value="ECO:0007669"/>
    <property type="project" value="TreeGrafter"/>
</dbReference>
<feature type="domain" description="EF-hand" evidence="9">
    <location>
        <begin position="875"/>
        <end position="910"/>
    </location>
</feature>
<evidence type="ECO:0000256" key="2">
    <source>
        <dbReference type="ARBA" id="ARBA00022490"/>
    </source>
</evidence>
<dbReference type="OMA" id="WIRTGHT"/>
<dbReference type="InterPro" id="IPR056292">
    <property type="entry name" value="DRC7_C"/>
</dbReference>
<evidence type="ECO:0000313" key="10">
    <source>
        <dbReference type="EMBL" id="CAD8230975.1"/>
    </source>
</evidence>
<reference evidence="10" key="1">
    <citation type="submission" date="2021-01" db="EMBL/GenBank/DDBJ databases">
        <authorList>
            <person name="Corre E."/>
            <person name="Pelletier E."/>
            <person name="Niang G."/>
            <person name="Scheremetjew M."/>
            <person name="Finn R."/>
            <person name="Kale V."/>
            <person name="Holt S."/>
            <person name="Cochrane G."/>
            <person name="Meng A."/>
            <person name="Brown T."/>
            <person name="Cohen L."/>
        </authorList>
    </citation>
    <scope>NUCLEOTIDE SEQUENCE</scope>
    <source>
        <strain evidence="10">RCC1614</strain>
    </source>
</reference>
<evidence type="ECO:0000259" key="9">
    <source>
        <dbReference type="PROSITE" id="PS50222"/>
    </source>
</evidence>
<dbReference type="Gene3D" id="3.80.10.10">
    <property type="entry name" value="Ribonuclease Inhibitor"/>
    <property type="match status" value="1"/>
</dbReference>
<dbReference type="InterPro" id="IPR015915">
    <property type="entry name" value="Kelch-typ_b-propeller"/>
</dbReference>
<name>A0A7R9TCL9_MICPS</name>